<evidence type="ECO:0008006" key="3">
    <source>
        <dbReference type="Google" id="ProtNLM"/>
    </source>
</evidence>
<dbReference type="PANTHER" id="PTHR20953:SF3">
    <property type="entry name" value="P-LOOP CONTAINING NUCLEOSIDE TRIPHOSPHATE HYDROLASES SUPERFAMILY PROTEIN"/>
    <property type="match status" value="1"/>
</dbReference>
<comment type="caution">
    <text evidence="1">The sequence shown here is derived from an EMBL/GenBank/DDBJ whole genome shotgun (WGS) entry which is preliminary data.</text>
</comment>
<organism evidence="1 2">
    <name type="scientific">Deinococcus cavernae</name>
    <dbReference type="NCBI Taxonomy" id="2320857"/>
    <lineage>
        <taxon>Bacteria</taxon>
        <taxon>Thermotogati</taxon>
        <taxon>Deinococcota</taxon>
        <taxon>Deinococci</taxon>
        <taxon>Deinococcales</taxon>
        <taxon>Deinococcaceae</taxon>
        <taxon>Deinococcus</taxon>
    </lineage>
</organism>
<reference evidence="1 2" key="1">
    <citation type="submission" date="2018-09" db="EMBL/GenBank/DDBJ databases">
        <authorList>
            <person name="Zhu H."/>
        </authorList>
    </citation>
    <scope>NUCLEOTIDE SEQUENCE [LARGE SCALE GENOMIC DNA]</scope>
    <source>
        <strain evidence="1 2">K2S05-167</strain>
    </source>
</reference>
<gene>
    <name evidence="1" type="ORF">D3875_03365</name>
</gene>
<dbReference type="OrthoDB" id="9768243at2"/>
<proteinExistence type="predicted"/>
<dbReference type="SUPFAM" id="SSF52540">
    <property type="entry name" value="P-loop containing nucleoside triphosphate hydrolases"/>
    <property type="match status" value="1"/>
</dbReference>
<name>A0A418VEQ9_9DEIO</name>
<keyword evidence="2" id="KW-1185">Reference proteome</keyword>
<dbReference type="EMBL" id="QYUJ01000009">
    <property type="protein sequence ID" value="RJF74593.1"/>
    <property type="molecule type" value="Genomic_DNA"/>
</dbReference>
<evidence type="ECO:0000313" key="1">
    <source>
        <dbReference type="EMBL" id="RJF74593.1"/>
    </source>
</evidence>
<accession>A0A418VEQ9</accession>
<dbReference type="Gene3D" id="3.40.50.300">
    <property type="entry name" value="P-loop containing nucleotide triphosphate hydrolases"/>
    <property type="match status" value="1"/>
</dbReference>
<dbReference type="AlphaFoldDB" id="A0A418VEQ9"/>
<evidence type="ECO:0000313" key="2">
    <source>
        <dbReference type="Proteomes" id="UP000286287"/>
    </source>
</evidence>
<dbReference type="PANTHER" id="PTHR20953">
    <property type="entry name" value="KINASE-RELATED"/>
    <property type="match status" value="1"/>
</dbReference>
<protein>
    <recommendedName>
        <fullName evidence="3">AAA family ATPase</fullName>
    </recommendedName>
</protein>
<sequence length="206" mass="22610">MLIMGLAGKGKSTLLRDYIRIVAEKYDANLTVVDTSNEVAGDGRTPHPGIGEADRYFVPVKAEQHKVMLEAIANNSAHYVAIDEVQTRLEAETIRDLSVKAKFIATTHGDSITEIIGNKALEPLFYPNALFKWGLVVREIGLYDLYDLQQAVQDVNAGRVPEPIETINAGIEEPREPAGPAVYLDVEEIDPFGVTIATTISVFDKN</sequence>
<dbReference type="Proteomes" id="UP000286287">
    <property type="component" value="Unassembled WGS sequence"/>
</dbReference>
<dbReference type="RefSeq" id="WP_119761153.1">
    <property type="nucleotide sequence ID" value="NZ_QYUJ01000009.1"/>
</dbReference>
<dbReference type="InterPro" id="IPR027417">
    <property type="entry name" value="P-loop_NTPase"/>
</dbReference>